<proteinExistence type="predicted"/>
<reference evidence="2" key="1">
    <citation type="submission" date="2022-08" db="EMBL/GenBank/DDBJ databases">
        <authorList>
            <person name="Tistechok S."/>
            <person name="Samborskyy M."/>
            <person name="Roman I."/>
        </authorList>
    </citation>
    <scope>NUCLEOTIDE SEQUENCE</scope>
    <source>
        <strain evidence="2">DSM 103496</strain>
    </source>
</reference>
<keyword evidence="3" id="KW-1185">Reference proteome</keyword>
<name>A0A9X2VL03_9PSEU</name>
<dbReference type="Pfam" id="PF13556">
    <property type="entry name" value="HTH_30"/>
    <property type="match status" value="1"/>
</dbReference>
<dbReference type="EMBL" id="JANYMP010000007">
    <property type="protein sequence ID" value="MCS7478581.1"/>
    <property type="molecule type" value="Genomic_DNA"/>
</dbReference>
<sequence>MQVLLDELSALLGRAVSVDDVAGGVVAHSAQTDGGDLFDDARVRAILTRRVPPDVAAWQERHGTTTAVSPVRVPENLAVGVSPRVCFPLLHDGARVGYLWVIEGGRALSDEETALVEARVPALAARLAPEGEPWEALVTGDSHQRSRAREALLASGLRGRVLVVVALAPKRVVRVLPEGSPVPELGTRTGVSAPHPLDQAHLAYQQALAAAELSALDPALPFVTSWHGLGAYRLLIDGGPEEVLGALSEPLRTTLETYLDAGCDARVAAQRLHLHRTSLYYRLGRIAELTGRDLATGAARLELHLALKLVRLGRRA</sequence>
<organism evidence="2 3">
    <name type="scientific">Umezawaea endophytica</name>
    <dbReference type="NCBI Taxonomy" id="1654476"/>
    <lineage>
        <taxon>Bacteria</taxon>
        <taxon>Bacillati</taxon>
        <taxon>Actinomycetota</taxon>
        <taxon>Actinomycetes</taxon>
        <taxon>Pseudonocardiales</taxon>
        <taxon>Pseudonocardiaceae</taxon>
        <taxon>Umezawaea</taxon>
    </lineage>
</organism>
<evidence type="ECO:0000313" key="3">
    <source>
        <dbReference type="Proteomes" id="UP001141259"/>
    </source>
</evidence>
<evidence type="ECO:0000259" key="1">
    <source>
        <dbReference type="Pfam" id="PF13556"/>
    </source>
</evidence>
<dbReference type="InterPro" id="IPR025736">
    <property type="entry name" value="PucR_C-HTH_dom"/>
</dbReference>
<dbReference type="PANTHER" id="PTHR33744:SF1">
    <property type="entry name" value="DNA-BINDING TRANSCRIPTIONAL ACTIVATOR ADER"/>
    <property type="match status" value="1"/>
</dbReference>
<accession>A0A9X2VL03</accession>
<dbReference type="PANTHER" id="PTHR33744">
    <property type="entry name" value="CARBOHYDRATE DIACID REGULATOR"/>
    <property type="match status" value="1"/>
</dbReference>
<evidence type="ECO:0000313" key="2">
    <source>
        <dbReference type="EMBL" id="MCS7478581.1"/>
    </source>
</evidence>
<dbReference type="InterPro" id="IPR042070">
    <property type="entry name" value="PucR_C-HTH_sf"/>
</dbReference>
<comment type="caution">
    <text evidence="2">The sequence shown here is derived from an EMBL/GenBank/DDBJ whole genome shotgun (WGS) entry which is preliminary data.</text>
</comment>
<dbReference type="Gene3D" id="1.10.10.2840">
    <property type="entry name" value="PucR C-terminal helix-turn-helix domain"/>
    <property type="match status" value="1"/>
</dbReference>
<dbReference type="AlphaFoldDB" id="A0A9X2VL03"/>
<feature type="domain" description="PucR C-terminal helix-turn-helix" evidence="1">
    <location>
        <begin position="251"/>
        <end position="309"/>
    </location>
</feature>
<dbReference type="RefSeq" id="WP_259624087.1">
    <property type="nucleotide sequence ID" value="NZ_JANYMP010000007.1"/>
</dbReference>
<dbReference type="Proteomes" id="UP001141259">
    <property type="component" value="Unassembled WGS sequence"/>
</dbReference>
<dbReference type="InterPro" id="IPR051448">
    <property type="entry name" value="CdaR-like_regulators"/>
</dbReference>
<protein>
    <submittedName>
        <fullName evidence="2">Helix-turn-helix domain-containing protein</fullName>
    </submittedName>
</protein>
<gene>
    <name evidence="2" type="ORF">NZH93_17105</name>
</gene>